<evidence type="ECO:0000256" key="1">
    <source>
        <dbReference type="ARBA" id="ARBA00007754"/>
    </source>
</evidence>
<dbReference type="InterPro" id="IPR000805">
    <property type="entry name" value="Glyco_hydro_26"/>
</dbReference>
<evidence type="ECO:0000313" key="6">
    <source>
        <dbReference type="EMBL" id="MDT8897879.1"/>
    </source>
</evidence>
<accession>A0ABU3NM28</accession>
<dbReference type="Proteomes" id="UP001254165">
    <property type="component" value="Unassembled WGS sequence"/>
</dbReference>
<dbReference type="SUPFAM" id="SSF51445">
    <property type="entry name" value="(Trans)glycosidases"/>
    <property type="match status" value="1"/>
</dbReference>
<gene>
    <name evidence="6" type="ORF">QYE77_06330</name>
</gene>
<keyword evidence="3" id="KW-0326">Glycosidase</keyword>
<dbReference type="PANTHER" id="PTHR40079:SF4">
    <property type="entry name" value="GH26 DOMAIN-CONTAINING PROTEIN-RELATED"/>
    <property type="match status" value="1"/>
</dbReference>
<evidence type="ECO:0000256" key="3">
    <source>
        <dbReference type="ARBA" id="ARBA00023295"/>
    </source>
</evidence>
<evidence type="ECO:0000313" key="7">
    <source>
        <dbReference type="Proteomes" id="UP001254165"/>
    </source>
</evidence>
<dbReference type="PROSITE" id="PS51764">
    <property type="entry name" value="GH26"/>
    <property type="match status" value="1"/>
</dbReference>
<dbReference type="EMBL" id="JAUHMF010000001">
    <property type="protein sequence ID" value="MDT8897879.1"/>
    <property type="molecule type" value="Genomic_DNA"/>
</dbReference>
<comment type="caution">
    <text evidence="6">The sequence shown here is derived from an EMBL/GenBank/DDBJ whole genome shotgun (WGS) entry which is preliminary data.</text>
</comment>
<comment type="similarity">
    <text evidence="1 4">Belongs to the glycosyl hydrolase 26 family.</text>
</comment>
<comment type="caution">
    <text evidence="4">Lacks conserved residue(s) required for the propagation of feature annotation.</text>
</comment>
<dbReference type="PANTHER" id="PTHR40079">
    <property type="entry name" value="MANNAN ENDO-1,4-BETA-MANNOSIDASE E-RELATED"/>
    <property type="match status" value="1"/>
</dbReference>
<feature type="domain" description="GH26" evidence="5">
    <location>
        <begin position="41"/>
        <end position="377"/>
    </location>
</feature>
<dbReference type="InterPro" id="IPR022790">
    <property type="entry name" value="GH26_dom"/>
</dbReference>
<keyword evidence="7" id="KW-1185">Reference proteome</keyword>
<dbReference type="Gene3D" id="3.20.20.80">
    <property type="entry name" value="Glycosidases"/>
    <property type="match status" value="1"/>
</dbReference>
<evidence type="ECO:0000259" key="5">
    <source>
        <dbReference type="PROSITE" id="PS51764"/>
    </source>
</evidence>
<keyword evidence="2" id="KW-0378">Hydrolase</keyword>
<dbReference type="RefSeq" id="WP_315624531.1">
    <property type="nucleotide sequence ID" value="NZ_JAUHMF010000001.1"/>
</dbReference>
<protein>
    <recommendedName>
        <fullName evidence="5">GH26 domain-containing protein</fullName>
    </recommendedName>
</protein>
<organism evidence="6 7">
    <name type="scientific">Thermanaerothrix solaris</name>
    <dbReference type="NCBI Taxonomy" id="3058434"/>
    <lineage>
        <taxon>Bacteria</taxon>
        <taxon>Bacillati</taxon>
        <taxon>Chloroflexota</taxon>
        <taxon>Anaerolineae</taxon>
        <taxon>Anaerolineales</taxon>
        <taxon>Anaerolineaceae</taxon>
        <taxon>Thermanaerothrix</taxon>
    </lineage>
</organism>
<dbReference type="InterPro" id="IPR017853">
    <property type="entry name" value="GH"/>
</dbReference>
<name>A0ABU3NM28_9CHLR</name>
<proteinExistence type="inferred from homology"/>
<reference evidence="6 7" key="1">
    <citation type="submission" date="2023-07" db="EMBL/GenBank/DDBJ databases">
        <title>Novel species of Thermanaerothrix with wide hydrolytic capabilities.</title>
        <authorList>
            <person name="Zayulina K.S."/>
            <person name="Podosokorskaya O.A."/>
            <person name="Elcheninov A.G."/>
        </authorList>
    </citation>
    <scope>NUCLEOTIDE SEQUENCE [LARGE SCALE GENOMIC DNA]</scope>
    <source>
        <strain evidence="6 7">4228-RoL</strain>
    </source>
</reference>
<sequence>MTFFPDQFPKLDGKRYIKQIGIIVLLVVLLGQPYLVHAQRSSGTKLYLPVVLNRWGDFTTARKFLGIYMPVYWTTDSVRPNMSRADTLAGKKHSVSGWFISLQDIAFTSRQTDNRTNNFFRQLEALWQGGYISFVNIMAATQVSSNEVNDNCPFSPTAYQIAKGDCDKAIQGMAELYKQWIGQGGGRIAFIAPLPEMNGVRSDGQLWTSYGGDPANFQLAYQRFQSIFKQQGVNEDQVWWVFAPNGWSVNSHKFEDYYPRGSIVDAIGFSSYNFGYCKVAYPWQRWEDYTTLYEPYIERIYALAPNKPIIITQTGTTAEQSYTGENNTTAKNKWLEDNYRWLASQPQVLGIMYYDYDQSTWECNWRILQDDATFKPGYQAGASATAFQALTAQDLRSIIP</sequence>
<evidence type="ECO:0000256" key="2">
    <source>
        <dbReference type="ARBA" id="ARBA00022801"/>
    </source>
</evidence>
<evidence type="ECO:0000256" key="4">
    <source>
        <dbReference type="PROSITE-ProRule" id="PRU01100"/>
    </source>
</evidence>